<reference evidence="1" key="2">
    <citation type="journal article" date="2015" name="Data Brief">
        <title>Shoot transcriptome of the giant reed, Arundo donax.</title>
        <authorList>
            <person name="Barrero R.A."/>
            <person name="Guerrero F.D."/>
            <person name="Moolhuijzen P."/>
            <person name="Goolsby J.A."/>
            <person name="Tidwell J."/>
            <person name="Bellgard S.E."/>
            <person name="Bellgard M.I."/>
        </authorList>
    </citation>
    <scope>NUCLEOTIDE SEQUENCE</scope>
    <source>
        <tissue evidence="1">Shoot tissue taken approximately 20 cm above the soil surface</tissue>
    </source>
</reference>
<reference evidence="1" key="1">
    <citation type="submission" date="2014-09" db="EMBL/GenBank/DDBJ databases">
        <authorList>
            <person name="Magalhaes I.L.F."/>
            <person name="Oliveira U."/>
            <person name="Santos F.R."/>
            <person name="Vidigal T.H.D.A."/>
            <person name="Brescovit A.D."/>
            <person name="Santos A.J."/>
        </authorList>
    </citation>
    <scope>NUCLEOTIDE SEQUENCE</scope>
    <source>
        <tissue evidence="1">Shoot tissue taken approximately 20 cm above the soil surface</tissue>
    </source>
</reference>
<proteinExistence type="predicted"/>
<organism evidence="1">
    <name type="scientific">Arundo donax</name>
    <name type="common">Giant reed</name>
    <name type="synonym">Donax arundinaceus</name>
    <dbReference type="NCBI Taxonomy" id="35708"/>
    <lineage>
        <taxon>Eukaryota</taxon>
        <taxon>Viridiplantae</taxon>
        <taxon>Streptophyta</taxon>
        <taxon>Embryophyta</taxon>
        <taxon>Tracheophyta</taxon>
        <taxon>Spermatophyta</taxon>
        <taxon>Magnoliopsida</taxon>
        <taxon>Liliopsida</taxon>
        <taxon>Poales</taxon>
        <taxon>Poaceae</taxon>
        <taxon>PACMAD clade</taxon>
        <taxon>Arundinoideae</taxon>
        <taxon>Arundineae</taxon>
        <taxon>Arundo</taxon>
    </lineage>
</organism>
<dbReference type="AlphaFoldDB" id="A0A0A9FNB3"/>
<sequence>MTVPRWGRYGSQLDVI</sequence>
<name>A0A0A9FNB3_ARUDO</name>
<dbReference type="EMBL" id="GBRH01188108">
    <property type="protein sequence ID" value="JAE09788.1"/>
    <property type="molecule type" value="Transcribed_RNA"/>
</dbReference>
<evidence type="ECO:0000313" key="1">
    <source>
        <dbReference type="EMBL" id="JAE09788.1"/>
    </source>
</evidence>
<accession>A0A0A9FNB3</accession>
<protein>
    <submittedName>
        <fullName evidence="1">Uncharacterized protein</fullName>
    </submittedName>
</protein>